<evidence type="ECO:0000313" key="3">
    <source>
        <dbReference type="Proteomes" id="UP001140949"/>
    </source>
</evidence>
<dbReference type="EMBL" id="JANAVB010005596">
    <property type="protein sequence ID" value="KAJ6847244.1"/>
    <property type="molecule type" value="Genomic_DNA"/>
</dbReference>
<reference evidence="2" key="2">
    <citation type="submission" date="2023-04" db="EMBL/GenBank/DDBJ databases">
        <authorList>
            <person name="Bruccoleri R.E."/>
            <person name="Oakeley E.J."/>
            <person name="Faust A.-M."/>
            <person name="Dessus-Babus S."/>
            <person name="Altorfer M."/>
            <person name="Burckhardt D."/>
            <person name="Oertli M."/>
            <person name="Naumann U."/>
            <person name="Petersen F."/>
            <person name="Wong J."/>
        </authorList>
    </citation>
    <scope>NUCLEOTIDE SEQUENCE</scope>
    <source>
        <strain evidence="2">GSM-AAB239-AS_SAM_17_03QT</strain>
        <tissue evidence="2">Leaf</tissue>
    </source>
</reference>
<feature type="signal peptide" evidence="1">
    <location>
        <begin position="1"/>
        <end position="20"/>
    </location>
</feature>
<feature type="chain" id="PRO_5043746899" evidence="1">
    <location>
        <begin position="21"/>
        <end position="69"/>
    </location>
</feature>
<proteinExistence type="predicted"/>
<gene>
    <name evidence="2" type="ORF">M6B38_281390</name>
</gene>
<dbReference type="Proteomes" id="UP001140949">
    <property type="component" value="Unassembled WGS sequence"/>
</dbReference>
<sequence length="69" mass="7359">MKGAALVFLVALLLTMSAEVAPSLASSSKPARKTLGHPEDVVVGLDASKLCMHQCFLSEAFFYFLQCPA</sequence>
<dbReference type="AlphaFoldDB" id="A0AAX6I372"/>
<protein>
    <submittedName>
        <fullName evidence="2">Uncharacterized protein</fullName>
    </submittedName>
</protein>
<evidence type="ECO:0000256" key="1">
    <source>
        <dbReference type="SAM" id="SignalP"/>
    </source>
</evidence>
<accession>A0AAX6I372</accession>
<comment type="caution">
    <text evidence="2">The sequence shown here is derived from an EMBL/GenBank/DDBJ whole genome shotgun (WGS) entry which is preliminary data.</text>
</comment>
<organism evidence="2 3">
    <name type="scientific">Iris pallida</name>
    <name type="common">Sweet iris</name>
    <dbReference type="NCBI Taxonomy" id="29817"/>
    <lineage>
        <taxon>Eukaryota</taxon>
        <taxon>Viridiplantae</taxon>
        <taxon>Streptophyta</taxon>
        <taxon>Embryophyta</taxon>
        <taxon>Tracheophyta</taxon>
        <taxon>Spermatophyta</taxon>
        <taxon>Magnoliopsida</taxon>
        <taxon>Liliopsida</taxon>
        <taxon>Asparagales</taxon>
        <taxon>Iridaceae</taxon>
        <taxon>Iridoideae</taxon>
        <taxon>Irideae</taxon>
        <taxon>Iris</taxon>
    </lineage>
</organism>
<reference evidence="2" key="1">
    <citation type="journal article" date="2023" name="GigaByte">
        <title>Genome assembly of the bearded iris, Iris pallida Lam.</title>
        <authorList>
            <person name="Bruccoleri R.E."/>
            <person name="Oakeley E.J."/>
            <person name="Faust A.M.E."/>
            <person name="Altorfer M."/>
            <person name="Dessus-Babus S."/>
            <person name="Burckhardt D."/>
            <person name="Oertli M."/>
            <person name="Naumann U."/>
            <person name="Petersen F."/>
            <person name="Wong J."/>
        </authorList>
    </citation>
    <scope>NUCLEOTIDE SEQUENCE</scope>
    <source>
        <strain evidence="2">GSM-AAB239-AS_SAM_17_03QT</strain>
    </source>
</reference>
<evidence type="ECO:0000313" key="2">
    <source>
        <dbReference type="EMBL" id="KAJ6847244.1"/>
    </source>
</evidence>
<name>A0AAX6I372_IRIPA</name>
<keyword evidence="3" id="KW-1185">Reference proteome</keyword>
<keyword evidence="1" id="KW-0732">Signal</keyword>